<gene>
    <name evidence="2" type="ORF">D3878_07200</name>
</gene>
<protein>
    <recommendedName>
        <fullName evidence="4">Flagellar hook-length control protein</fullName>
    </recommendedName>
</protein>
<dbReference type="EMBL" id="QYUQ01000002">
    <property type="protein sequence ID" value="RJG01395.1"/>
    <property type="molecule type" value="Genomic_DNA"/>
</dbReference>
<keyword evidence="3" id="KW-1185">Reference proteome</keyword>
<feature type="transmembrane region" description="Helical" evidence="1">
    <location>
        <begin position="45"/>
        <end position="65"/>
    </location>
</feature>
<organism evidence="2 3">
    <name type="scientific">Noviherbaspirillum sedimenti</name>
    <dbReference type="NCBI Taxonomy" id="2320865"/>
    <lineage>
        <taxon>Bacteria</taxon>
        <taxon>Pseudomonadati</taxon>
        <taxon>Pseudomonadota</taxon>
        <taxon>Betaproteobacteria</taxon>
        <taxon>Burkholderiales</taxon>
        <taxon>Oxalobacteraceae</taxon>
        <taxon>Noviherbaspirillum</taxon>
    </lineage>
</organism>
<dbReference type="Pfam" id="PF07254">
    <property type="entry name" value="Cpta_toxin"/>
    <property type="match status" value="1"/>
</dbReference>
<accession>A0A3A3G187</accession>
<evidence type="ECO:0000256" key="1">
    <source>
        <dbReference type="SAM" id="Phobius"/>
    </source>
</evidence>
<sequence>MSIAVSTVVLPSRQLAVLMGGFCLGLAGVAVLLVFGAAIDAPPAVRAALALVLAVVPVWLSRAAIWRGKSLRIDISDYGEITVAEDEACTIEGMQAGREQDAGGAVVRLLPDSTIWPYLLLLRLQADDRRVRNVLILRDCMSAEKYRALSVACHWIAAHNGQAKH</sequence>
<evidence type="ECO:0000313" key="3">
    <source>
        <dbReference type="Proteomes" id="UP000266327"/>
    </source>
</evidence>
<dbReference type="AlphaFoldDB" id="A0A3A3G187"/>
<name>A0A3A3G187_9BURK</name>
<reference evidence="3" key="1">
    <citation type="submission" date="2018-09" db="EMBL/GenBank/DDBJ databases">
        <authorList>
            <person name="Zhu H."/>
        </authorList>
    </citation>
    <scope>NUCLEOTIDE SEQUENCE [LARGE SCALE GENOMIC DNA]</scope>
    <source>
        <strain evidence="3">K1S02-23</strain>
    </source>
</reference>
<keyword evidence="1" id="KW-1133">Transmembrane helix</keyword>
<keyword evidence="1" id="KW-0812">Transmembrane</keyword>
<dbReference type="InterPro" id="IPR009883">
    <property type="entry name" value="YgfX"/>
</dbReference>
<keyword evidence="1" id="KW-0472">Membrane</keyword>
<comment type="caution">
    <text evidence="2">The sequence shown here is derived from an EMBL/GenBank/DDBJ whole genome shotgun (WGS) entry which is preliminary data.</text>
</comment>
<evidence type="ECO:0000313" key="2">
    <source>
        <dbReference type="EMBL" id="RJG01395.1"/>
    </source>
</evidence>
<dbReference type="Proteomes" id="UP000266327">
    <property type="component" value="Unassembled WGS sequence"/>
</dbReference>
<dbReference type="RefSeq" id="WP_119784844.1">
    <property type="nucleotide sequence ID" value="NZ_QYUQ01000002.1"/>
</dbReference>
<feature type="transmembrane region" description="Helical" evidence="1">
    <location>
        <begin position="15"/>
        <end position="39"/>
    </location>
</feature>
<evidence type="ECO:0008006" key="4">
    <source>
        <dbReference type="Google" id="ProtNLM"/>
    </source>
</evidence>
<dbReference type="OrthoDB" id="8724219at2"/>
<proteinExistence type="predicted"/>